<feature type="transmembrane region" description="Helical" evidence="7">
    <location>
        <begin position="142"/>
        <end position="164"/>
    </location>
</feature>
<keyword evidence="4 7" id="KW-0812">Transmembrane</keyword>
<keyword evidence="3" id="KW-1003">Cell membrane</keyword>
<keyword evidence="6 7" id="KW-0472">Membrane</keyword>
<dbReference type="OrthoDB" id="157184at2"/>
<proteinExistence type="inferred from homology"/>
<dbReference type="CDD" id="cd06261">
    <property type="entry name" value="TM_PBP2"/>
    <property type="match status" value="1"/>
</dbReference>
<keyword evidence="5 7" id="KW-1133">Transmembrane helix</keyword>
<keyword evidence="2 7" id="KW-0813">Transport</keyword>
<evidence type="ECO:0000256" key="4">
    <source>
        <dbReference type="ARBA" id="ARBA00022692"/>
    </source>
</evidence>
<dbReference type="Gene3D" id="1.10.3720.10">
    <property type="entry name" value="MetI-like"/>
    <property type="match status" value="1"/>
</dbReference>
<protein>
    <submittedName>
        <fullName evidence="9">Carbohydrate ABC transporter membrane protein 2, CUT1 family (TC 3.A.1.1.-)</fullName>
    </submittedName>
</protein>
<evidence type="ECO:0000256" key="7">
    <source>
        <dbReference type="RuleBase" id="RU363032"/>
    </source>
</evidence>
<comment type="similarity">
    <text evidence="7">Belongs to the binding-protein-dependent transport system permease family.</text>
</comment>
<dbReference type="SUPFAM" id="SSF161098">
    <property type="entry name" value="MetI-like"/>
    <property type="match status" value="1"/>
</dbReference>
<dbReference type="AlphaFoldDB" id="A0A1M5WK71"/>
<feature type="transmembrane region" description="Helical" evidence="7">
    <location>
        <begin position="260"/>
        <end position="280"/>
    </location>
</feature>
<evidence type="ECO:0000259" key="8">
    <source>
        <dbReference type="PROSITE" id="PS50928"/>
    </source>
</evidence>
<dbReference type="InterPro" id="IPR035906">
    <property type="entry name" value="MetI-like_sf"/>
</dbReference>
<evidence type="ECO:0000256" key="6">
    <source>
        <dbReference type="ARBA" id="ARBA00023136"/>
    </source>
</evidence>
<accession>A0A1M5WK71</accession>
<feature type="transmembrane region" description="Helical" evidence="7">
    <location>
        <begin position="185"/>
        <end position="207"/>
    </location>
</feature>
<dbReference type="STRING" id="1121316.SAMN02745207_02955"/>
<keyword evidence="10" id="KW-1185">Reference proteome</keyword>
<comment type="subcellular location">
    <subcellularLocation>
        <location evidence="1 7">Cell membrane</location>
        <topology evidence="1 7">Multi-pass membrane protein</topology>
    </subcellularLocation>
</comment>
<feature type="transmembrane region" description="Helical" evidence="7">
    <location>
        <begin position="111"/>
        <end position="130"/>
    </location>
</feature>
<dbReference type="GO" id="GO:0005886">
    <property type="term" value="C:plasma membrane"/>
    <property type="evidence" value="ECO:0007669"/>
    <property type="project" value="UniProtKB-SubCell"/>
</dbReference>
<feature type="transmembrane region" description="Helical" evidence="7">
    <location>
        <begin position="12"/>
        <end position="33"/>
    </location>
</feature>
<dbReference type="Proteomes" id="UP000184447">
    <property type="component" value="Unassembled WGS sequence"/>
</dbReference>
<evidence type="ECO:0000256" key="3">
    <source>
        <dbReference type="ARBA" id="ARBA00022475"/>
    </source>
</evidence>
<dbReference type="PANTHER" id="PTHR43744">
    <property type="entry name" value="ABC TRANSPORTER PERMEASE PROTEIN MG189-RELATED-RELATED"/>
    <property type="match status" value="1"/>
</dbReference>
<reference evidence="9 10" key="1">
    <citation type="submission" date="2016-11" db="EMBL/GenBank/DDBJ databases">
        <authorList>
            <person name="Jaros S."/>
            <person name="Januszkiewicz K."/>
            <person name="Wedrychowicz H."/>
        </authorList>
    </citation>
    <scope>NUCLEOTIDE SEQUENCE [LARGE SCALE GENOMIC DNA]</scope>
    <source>
        <strain evidence="9 10">DSM 8605</strain>
    </source>
</reference>
<dbReference type="InterPro" id="IPR000515">
    <property type="entry name" value="MetI-like"/>
</dbReference>
<dbReference type="PROSITE" id="PS50928">
    <property type="entry name" value="ABC_TM1"/>
    <property type="match status" value="1"/>
</dbReference>
<evidence type="ECO:0000313" key="9">
    <source>
        <dbReference type="EMBL" id="SHH87946.1"/>
    </source>
</evidence>
<sequence>MKKIKNSKEDMIFDIIKYVVLTIALLLVMYPLWFVIIASISSPDAINTGQVWFKPIGFTLEGYKRILQDSTIWIGYRNTILYTVVGTAINLFLTITLAYPLARKDFKFGKFIMIFLLITMYFNGGLIPRYLIVKQLNLIDNWWVMVIVNAVSVFNVIIAVSFLRGNIPEELYEAATLDGCSHITFLWRIVLPLSKPIVAVLLLYYGVANWNDFFTGLIYLRNEKLYPLQLILRSILIQNQMESNMVNDVNALKEQNIGELIKYGVIIVSSLPVLMVYPFLQKYFVQGVMIGSVKG</sequence>
<dbReference type="PANTHER" id="PTHR43744:SF9">
    <property type="entry name" value="POLYGALACTURONAN_RHAMNOGALACTURONAN TRANSPORT SYSTEM PERMEASE PROTEIN YTCP"/>
    <property type="match status" value="1"/>
</dbReference>
<evidence type="ECO:0000313" key="10">
    <source>
        <dbReference type="Proteomes" id="UP000184447"/>
    </source>
</evidence>
<dbReference type="EMBL" id="FQXM01000018">
    <property type="protein sequence ID" value="SHH87946.1"/>
    <property type="molecule type" value="Genomic_DNA"/>
</dbReference>
<gene>
    <name evidence="9" type="ORF">SAMN02745207_02955</name>
</gene>
<evidence type="ECO:0000256" key="1">
    <source>
        <dbReference type="ARBA" id="ARBA00004651"/>
    </source>
</evidence>
<dbReference type="Pfam" id="PF00528">
    <property type="entry name" value="BPD_transp_1"/>
    <property type="match status" value="1"/>
</dbReference>
<dbReference type="GO" id="GO:0055085">
    <property type="term" value="P:transmembrane transport"/>
    <property type="evidence" value="ECO:0007669"/>
    <property type="project" value="InterPro"/>
</dbReference>
<organism evidence="9 10">
    <name type="scientific">Clostridium grantii DSM 8605</name>
    <dbReference type="NCBI Taxonomy" id="1121316"/>
    <lineage>
        <taxon>Bacteria</taxon>
        <taxon>Bacillati</taxon>
        <taxon>Bacillota</taxon>
        <taxon>Clostridia</taxon>
        <taxon>Eubacteriales</taxon>
        <taxon>Clostridiaceae</taxon>
        <taxon>Clostridium</taxon>
    </lineage>
</organism>
<dbReference type="RefSeq" id="WP_073339181.1">
    <property type="nucleotide sequence ID" value="NZ_FQXM01000018.1"/>
</dbReference>
<feature type="domain" description="ABC transmembrane type-1" evidence="8">
    <location>
        <begin position="76"/>
        <end position="278"/>
    </location>
</feature>
<evidence type="ECO:0000256" key="5">
    <source>
        <dbReference type="ARBA" id="ARBA00022989"/>
    </source>
</evidence>
<feature type="transmembrane region" description="Helical" evidence="7">
    <location>
        <begin position="80"/>
        <end position="99"/>
    </location>
</feature>
<name>A0A1M5WK71_9CLOT</name>
<evidence type="ECO:0000256" key="2">
    <source>
        <dbReference type="ARBA" id="ARBA00022448"/>
    </source>
</evidence>